<name>A0ABU7KC62_9ACTN</name>
<accession>A0ABU7KC62</accession>
<feature type="transmembrane region" description="Helical" evidence="1">
    <location>
        <begin position="12"/>
        <end position="28"/>
    </location>
</feature>
<feature type="transmembrane region" description="Helical" evidence="1">
    <location>
        <begin position="40"/>
        <end position="58"/>
    </location>
</feature>
<keyword evidence="3" id="KW-1185">Reference proteome</keyword>
<keyword evidence="1" id="KW-0812">Transmembrane</keyword>
<keyword evidence="1" id="KW-0472">Membrane</keyword>
<evidence type="ECO:0000313" key="2">
    <source>
        <dbReference type="EMBL" id="MEE2039814.1"/>
    </source>
</evidence>
<evidence type="ECO:0000256" key="1">
    <source>
        <dbReference type="SAM" id="Phobius"/>
    </source>
</evidence>
<organism evidence="2 3">
    <name type="scientific">Nocardiopsis codii</name>
    <dbReference type="NCBI Taxonomy" id="3065942"/>
    <lineage>
        <taxon>Bacteria</taxon>
        <taxon>Bacillati</taxon>
        <taxon>Actinomycetota</taxon>
        <taxon>Actinomycetes</taxon>
        <taxon>Streptosporangiales</taxon>
        <taxon>Nocardiopsidaceae</taxon>
        <taxon>Nocardiopsis</taxon>
    </lineage>
</organism>
<dbReference type="EMBL" id="JAUZMY010000023">
    <property type="protein sequence ID" value="MEE2039814.1"/>
    <property type="molecule type" value="Genomic_DNA"/>
</dbReference>
<proteinExistence type="predicted"/>
<dbReference type="RefSeq" id="WP_330093579.1">
    <property type="nucleotide sequence ID" value="NZ_JAUZMY010000023.1"/>
</dbReference>
<sequence>MSPPIPPARWQVIVPAVALLLGVVWAVLTRVAESQINPMAIFWMYLWTLHLTVGVVTYRRERRDFLAHQAAQPAEEEPAS</sequence>
<dbReference type="Proteomes" id="UP001356095">
    <property type="component" value="Unassembled WGS sequence"/>
</dbReference>
<comment type="caution">
    <text evidence="2">The sequence shown here is derived from an EMBL/GenBank/DDBJ whole genome shotgun (WGS) entry which is preliminary data.</text>
</comment>
<evidence type="ECO:0008006" key="4">
    <source>
        <dbReference type="Google" id="ProtNLM"/>
    </source>
</evidence>
<evidence type="ECO:0000313" key="3">
    <source>
        <dbReference type="Proteomes" id="UP001356095"/>
    </source>
</evidence>
<keyword evidence="1" id="KW-1133">Transmembrane helix</keyword>
<reference evidence="2 3" key="1">
    <citation type="submission" date="2023-08" db="EMBL/GenBank/DDBJ databases">
        <authorList>
            <person name="Girao M."/>
            <person name="Carvalho M.F."/>
        </authorList>
    </citation>
    <scope>NUCLEOTIDE SEQUENCE [LARGE SCALE GENOMIC DNA]</scope>
    <source>
        <strain evidence="2 3">CT-R113</strain>
    </source>
</reference>
<protein>
    <recommendedName>
        <fullName evidence="4">DUF3311 domain-containing protein</fullName>
    </recommendedName>
</protein>
<gene>
    <name evidence="2" type="ORF">Q8791_21590</name>
</gene>